<dbReference type="InterPro" id="IPR006066">
    <property type="entry name" value="NO2/SO3_Rdtase_FeS/sirohaem_BS"/>
</dbReference>
<dbReference type="PANTHER" id="PTHR32439">
    <property type="entry name" value="FERREDOXIN--NITRITE REDUCTASE, CHLOROPLASTIC"/>
    <property type="match status" value="1"/>
</dbReference>
<feature type="region of interest" description="Disordered" evidence="14">
    <location>
        <begin position="1"/>
        <end position="48"/>
    </location>
</feature>
<comment type="cofactor">
    <cofactor evidence="1">
        <name>siroheme</name>
        <dbReference type="ChEBI" id="CHEBI:60052"/>
    </cofactor>
</comment>
<organism evidence="17 18">
    <name type="scientific">Streptomyces rubellomurinus (strain ATCC 31215)</name>
    <dbReference type="NCBI Taxonomy" id="359131"/>
    <lineage>
        <taxon>Bacteria</taxon>
        <taxon>Bacillati</taxon>
        <taxon>Actinomycetota</taxon>
        <taxon>Actinomycetes</taxon>
        <taxon>Kitasatosporales</taxon>
        <taxon>Streptomycetaceae</taxon>
        <taxon>Streptomyces</taxon>
    </lineage>
</organism>
<evidence type="ECO:0000256" key="9">
    <source>
        <dbReference type="ARBA" id="ARBA00022784"/>
    </source>
</evidence>
<dbReference type="Pfam" id="PF01077">
    <property type="entry name" value="NIR_SIR"/>
    <property type="match status" value="2"/>
</dbReference>
<proteinExistence type="inferred from homology"/>
<feature type="domain" description="Nitrite/sulphite reductase 4Fe-4S" evidence="15">
    <location>
        <begin position="434"/>
        <end position="573"/>
    </location>
</feature>
<feature type="domain" description="Nitrite/sulphite reductase 4Fe-4S" evidence="15">
    <location>
        <begin position="181"/>
        <end position="336"/>
    </location>
</feature>
<dbReference type="Pfam" id="PF03460">
    <property type="entry name" value="NIR_SIR_ferr"/>
    <property type="match status" value="2"/>
</dbReference>
<feature type="domain" description="Nitrite/Sulfite reductase ferredoxin-like" evidence="16">
    <location>
        <begin position="358"/>
        <end position="423"/>
    </location>
</feature>
<dbReference type="FunFam" id="3.30.413.10:FF:000009">
    <property type="entry name" value="Sulfite reductase [ferredoxin]"/>
    <property type="match status" value="1"/>
</dbReference>
<dbReference type="InterPro" id="IPR051329">
    <property type="entry name" value="NIR_SIR_4Fe-4S"/>
</dbReference>
<evidence type="ECO:0000256" key="11">
    <source>
        <dbReference type="ARBA" id="ARBA00023004"/>
    </source>
</evidence>
<dbReference type="InterPro" id="IPR036136">
    <property type="entry name" value="Nit/Sulf_reduc_fer-like_dom_sf"/>
</dbReference>
<evidence type="ECO:0000256" key="5">
    <source>
        <dbReference type="ARBA" id="ARBA00012353"/>
    </source>
</evidence>
<name>A0A0F2TA90_STRR3</name>
<dbReference type="PRINTS" id="PR00397">
    <property type="entry name" value="SIROHAEM"/>
</dbReference>
<dbReference type="Gene3D" id="3.90.480.20">
    <property type="match status" value="1"/>
</dbReference>
<keyword evidence="18" id="KW-1185">Reference proteome</keyword>
<dbReference type="GO" id="GO:0050311">
    <property type="term" value="F:sulfite reductase (ferredoxin) activity"/>
    <property type="evidence" value="ECO:0007669"/>
    <property type="project" value="UniProtKB-EC"/>
</dbReference>
<keyword evidence="9" id="KW-0883">Thioether bond</keyword>
<keyword evidence="7" id="KW-0349">Heme</keyword>
<dbReference type="Proteomes" id="UP000033699">
    <property type="component" value="Unassembled WGS sequence"/>
</dbReference>
<dbReference type="EMBL" id="JZKH01000071">
    <property type="protein sequence ID" value="KJS59356.1"/>
    <property type="molecule type" value="Genomic_DNA"/>
</dbReference>
<feature type="domain" description="Nitrite/Sulfite reductase ferredoxin-like" evidence="16">
    <location>
        <begin position="110"/>
        <end position="173"/>
    </location>
</feature>
<dbReference type="GO" id="GO:0046872">
    <property type="term" value="F:metal ion binding"/>
    <property type="evidence" value="ECO:0007669"/>
    <property type="project" value="UniProtKB-KW"/>
</dbReference>
<dbReference type="InterPro" id="IPR006067">
    <property type="entry name" value="NO2/SO3_Rdtase_4Fe4S_dom"/>
</dbReference>
<evidence type="ECO:0000256" key="10">
    <source>
        <dbReference type="ARBA" id="ARBA00023002"/>
    </source>
</evidence>
<dbReference type="GO" id="GO:0051539">
    <property type="term" value="F:4 iron, 4 sulfur cluster binding"/>
    <property type="evidence" value="ECO:0007669"/>
    <property type="project" value="UniProtKB-KW"/>
</dbReference>
<evidence type="ECO:0000313" key="17">
    <source>
        <dbReference type="EMBL" id="KJS59356.1"/>
    </source>
</evidence>
<sequence length="574" mass="63653">MATSPETAEPTAESPAPRRPAAARKVTRHRGEGQWGMGHFTPLNANEQFKKDDDGLNVRTRIETIYAQRGFDSIDPADLRGRMRWWGLYTQRKEGIDGGKTAILDPHELDAEYFMLRVRIDGGRLTVAQLKAIAEVSEEYARGTADLTDRQNIQYHWIRIEDVPAIWRKLEAVGLSTTEACGDTPRVVLGSPVAGVAEDEIIDGTPAIDEIQRRFIGNKDFSNLPRKFKAAVSGSPRLDVAHEINDVAFVGVVHPEHGPGFDLWVGGGLSTNPKLGVRLGAWVPLEQVPDVFGGVIGIFRDYGYRRLRNRARLKFLVADWGAEKFRQVLEDEYLKDKLLDGPAPVEPAARWRDHVGVHRQKDGRYFIGFAPRVGRVDGKLLGEVADLAAAHGSDRVRTTTEQKMLILDVAEEHVDAVVAGLEALDLRVTPSPFRRGTMACTGIEYCKLAIVETKQRGRTLIDELEKRLPDFDEPLTININGCPNACARIQVADFGLKGQLVTDENGEQVEGYQVHLGGALGLEAGFGRKVRGLKVTSAALPDYIERVLTRYRADRAEGERFAQWAARASEEQLS</sequence>
<evidence type="ECO:0000256" key="13">
    <source>
        <dbReference type="ARBA" id="ARBA00049518"/>
    </source>
</evidence>
<accession>A0A0F2TA90</accession>
<evidence type="ECO:0000256" key="2">
    <source>
        <dbReference type="ARBA" id="ARBA00001966"/>
    </source>
</evidence>
<evidence type="ECO:0000256" key="8">
    <source>
        <dbReference type="ARBA" id="ARBA00022723"/>
    </source>
</evidence>
<reference evidence="17 18" key="1">
    <citation type="submission" date="2015-02" db="EMBL/GenBank/DDBJ databases">
        <authorList>
            <person name="Ju K.-S."/>
            <person name="Doroghazi J.R."/>
            <person name="Metcalf W."/>
        </authorList>
    </citation>
    <scope>NUCLEOTIDE SEQUENCE [LARGE SCALE GENOMIC DNA]</scope>
    <source>
        <strain evidence="17 18">ATCC 31215</strain>
    </source>
</reference>
<keyword evidence="8" id="KW-0479">Metal-binding</keyword>
<dbReference type="FunFam" id="3.30.413.10:FF:000013">
    <property type="entry name" value="Sulfite reductase [ferredoxin]"/>
    <property type="match status" value="1"/>
</dbReference>
<evidence type="ECO:0000256" key="12">
    <source>
        <dbReference type="ARBA" id="ARBA00023014"/>
    </source>
</evidence>
<evidence type="ECO:0000313" key="18">
    <source>
        <dbReference type="Proteomes" id="UP000033699"/>
    </source>
</evidence>
<comment type="similarity">
    <text evidence="4">Belongs to the nitrite and sulfite reductase 4Fe-4S domain family.</text>
</comment>
<dbReference type="RefSeq" id="WP_045701721.1">
    <property type="nucleotide sequence ID" value="NZ_JZKH01000071.1"/>
</dbReference>
<dbReference type="PANTHER" id="PTHR32439:SF0">
    <property type="entry name" value="FERREDOXIN--NITRITE REDUCTASE, CHLOROPLASTIC"/>
    <property type="match status" value="1"/>
</dbReference>
<evidence type="ECO:0000259" key="16">
    <source>
        <dbReference type="Pfam" id="PF03460"/>
    </source>
</evidence>
<evidence type="ECO:0000256" key="6">
    <source>
        <dbReference type="ARBA" id="ARBA00022485"/>
    </source>
</evidence>
<evidence type="ECO:0000256" key="3">
    <source>
        <dbReference type="ARBA" id="ARBA00003247"/>
    </source>
</evidence>
<gene>
    <name evidence="17" type="ORF">VM95_27710</name>
</gene>
<dbReference type="GO" id="GO:0020037">
    <property type="term" value="F:heme binding"/>
    <property type="evidence" value="ECO:0007669"/>
    <property type="project" value="InterPro"/>
</dbReference>
<comment type="function">
    <text evidence="3">Catalyzes the reduction of sulfite to sulfide, a step in the biosynthesis of sulfur-containing amino acids and cofactors.</text>
</comment>
<dbReference type="OrthoDB" id="3189055at2"/>
<dbReference type="AlphaFoldDB" id="A0A0F2TA90"/>
<dbReference type="PROSITE" id="PS00365">
    <property type="entry name" value="NIR_SIR"/>
    <property type="match status" value="1"/>
</dbReference>
<evidence type="ECO:0000256" key="14">
    <source>
        <dbReference type="SAM" id="MobiDB-lite"/>
    </source>
</evidence>
<keyword evidence="6" id="KW-0004">4Fe-4S</keyword>
<keyword evidence="12" id="KW-0411">Iron-sulfur</keyword>
<evidence type="ECO:0000256" key="4">
    <source>
        <dbReference type="ARBA" id="ARBA00010429"/>
    </source>
</evidence>
<evidence type="ECO:0000256" key="7">
    <source>
        <dbReference type="ARBA" id="ARBA00022617"/>
    </source>
</evidence>
<dbReference type="SUPFAM" id="SSF56014">
    <property type="entry name" value="Nitrite and sulphite reductase 4Fe-4S domain-like"/>
    <property type="match status" value="2"/>
</dbReference>
<protein>
    <recommendedName>
        <fullName evidence="5">assimilatory sulfite reductase (ferredoxin)</fullName>
        <ecNumber evidence="5">1.8.7.1</ecNumber>
    </recommendedName>
</protein>
<keyword evidence="11" id="KW-0408">Iron</keyword>
<feature type="compositionally biased region" description="Low complexity" evidence="14">
    <location>
        <begin position="1"/>
        <end position="20"/>
    </location>
</feature>
<dbReference type="EC" id="1.8.7.1" evidence="5"/>
<dbReference type="InterPro" id="IPR005117">
    <property type="entry name" value="NiRdtase/SiRdtase_haem-b_fer"/>
</dbReference>
<comment type="cofactor">
    <cofactor evidence="2">
        <name>[4Fe-4S] cluster</name>
        <dbReference type="ChEBI" id="CHEBI:49883"/>
    </cofactor>
</comment>
<keyword evidence="10" id="KW-0560">Oxidoreductase</keyword>
<dbReference type="Gene3D" id="3.30.413.10">
    <property type="entry name" value="Sulfite Reductase Hemoprotein, domain 1"/>
    <property type="match status" value="2"/>
</dbReference>
<dbReference type="PATRIC" id="fig|359131.3.peg.6895"/>
<evidence type="ECO:0000256" key="1">
    <source>
        <dbReference type="ARBA" id="ARBA00001929"/>
    </source>
</evidence>
<comment type="catalytic activity">
    <reaction evidence="13">
        <text>hydrogen sulfide + 6 oxidized [2Fe-2S]-[ferredoxin] + 3 H2O = sulfite + 6 reduced [2Fe-2S]-[ferredoxin] + 7 H(+)</text>
        <dbReference type="Rhea" id="RHEA:23132"/>
        <dbReference type="Rhea" id="RHEA-COMP:10000"/>
        <dbReference type="Rhea" id="RHEA-COMP:10001"/>
        <dbReference type="ChEBI" id="CHEBI:15377"/>
        <dbReference type="ChEBI" id="CHEBI:15378"/>
        <dbReference type="ChEBI" id="CHEBI:17359"/>
        <dbReference type="ChEBI" id="CHEBI:29919"/>
        <dbReference type="ChEBI" id="CHEBI:33737"/>
        <dbReference type="ChEBI" id="CHEBI:33738"/>
        <dbReference type="EC" id="1.8.7.1"/>
    </reaction>
</comment>
<comment type="caution">
    <text evidence="17">The sequence shown here is derived from an EMBL/GenBank/DDBJ whole genome shotgun (WGS) entry which is preliminary data.</text>
</comment>
<evidence type="ECO:0000259" key="15">
    <source>
        <dbReference type="Pfam" id="PF01077"/>
    </source>
</evidence>
<dbReference type="SUPFAM" id="SSF55124">
    <property type="entry name" value="Nitrite/Sulfite reductase N-terminal domain-like"/>
    <property type="match status" value="2"/>
</dbReference>
<dbReference type="InterPro" id="IPR045854">
    <property type="entry name" value="NO2/SO3_Rdtase_4Fe4S_sf"/>
</dbReference>